<comment type="caution">
    <text evidence="4">The sequence shown here is derived from an EMBL/GenBank/DDBJ whole genome shotgun (WGS) entry which is preliminary data.</text>
</comment>
<evidence type="ECO:0000259" key="3">
    <source>
        <dbReference type="PROSITE" id="PS51272"/>
    </source>
</evidence>
<dbReference type="Pfam" id="PF00395">
    <property type="entry name" value="SLH"/>
    <property type="match status" value="1"/>
</dbReference>
<gene>
    <name evidence="4" type="ORF">D7Z54_31415</name>
</gene>
<keyword evidence="5" id="KW-1185">Reference proteome</keyword>
<evidence type="ECO:0000256" key="1">
    <source>
        <dbReference type="ARBA" id="ARBA00022729"/>
    </source>
</evidence>
<reference evidence="4 5" key="1">
    <citation type="submission" date="2018-10" db="EMBL/GenBank/DDBJ databases">
        <title>Draft genome sequence of Bacillus salarius IM0101, isolated from a hypersaline soil in Inner Mongolia, China.</title>
        <authorList>
            <person name="Yamprayoonswat W."/>
            <person name="Boonvisut S."/>
            <person name="Jumpathong W."/>
            <person name="Sittihan S."/>
            <person name="Ruangsuj P."/>
            <person name="Wanthongcharoen S."/>
            <person name="Thongpramul N."/>
            <person name="Pimmason S."/>
            <person name="Yu B."/>
            <person name="Yasawong M."/>
        </authorList>
    </citation>
    <scope>NUCLEOTIDE SEQUENCE [LARGE SCALE GENOMIC DNA]</scope>
    <source>
        <strain evidence="4 5">IM0101</strain>
    </source>
</reference>
<feature type="signal peptide" evidence="2">
    <location>
        <begin position="1"/>
        <end position="29"/>
    </location>
</feature>
<evidence type="ECO:0000256" key="2">
    <source>
        <dbReference type="SAM" id="SignalP"/>
    </source>
</evidence>
<dbReference type="EMBL" id="RBVX01000069">
    <property type="protein sequence ID" value="RSL29403.1"/>
    <property type="molecule type" value="Genomic_DNA"/>
</dbReference>
<name>A0A428MTF1_9BACI</name>
<organism evidence="4 5">
    <name type="scientific">Salibacterium salarium</name>
    <dbReference type="NCBI Taxonomy" id="284579"/>
    <lineage>
        <taxon>Bacteria</taxon>
        <taxon>Bacillati</taxon>
        <taxon>Bacillota</taxon>
        <taxon>Bacilli</taxon>
        <taxon>Bacillales</taxon>
        <taxon>Bacillaceae</taxon>
    </lineage>
</organism>
<dbReference type="AlphaFoldDB" id="A0A428MTF1"/>
<evidence type="ECO:0000313" key="5">
    <source>
        <dbReference type="Proteomes" id="UP000275076"/>
    </source>
</evidence>
<keyword evidence="1 2" id="KW-0732">Signal</keyword>
<proteinExistence type="predicted"/>
<dbReference type="PROSITE" id="PS51272">
    <property type="entry name" value="SLH"/>
    <property type="match status" value="1"/>
</dbReference>
<feature type="domain" description="SLH" evidence="3">
    <location>
        <begin position="30"/>
        <end position="69"/>
    </location>
</feature>
<feature type="chain" id="PRO_5019056300" evidence="2">
    <location>
        <begin position="30"/>
        <end position="69"/>
    </location>
</feature>
<dbReference type="Proteomes" id="UP000275076">
    <property type="component" value="Unassembled WGS sequence"/>
</dbReference>
<accession>A0A428MTF1</accession>
<evidence type="ECO:0000313" key="4">
    <source>
        <dbReference type="EMBL" id="RSL29403.1"/>
    </source>
</evidence>
<protein>
    <submittedName>
        <fullName evidence="4">S-layer homology domain-containing protein</fullName>
    </submittedName>
</protein>
<dbReference type="InterPro" id="IPR001119">
    <property type="entry name" value="SLH_dom"/>
</dbReference>
<sequence length="69" mass="7615">MLGVLYMKELRYVLSFLVAVVLAPSVVSADSSDFSDVDDGYWASGEINYLAEEGIISGFEDGTFRPMNR</sequence>